<comment type="caution">
    <text evidence="1">The sequence shown here is derived from an EMBL/GenBank/DDBJ whole genome shotgun (WGS) entry which is preliminary data.</text>
</comment>
<evidence type="ECO:0000313" key="2">
    <source>
        <dbReference type="Proteomes" id="UP001476798"/>
    </source>
</evidence>
<evidence type="ECO:0000313" key="1">
    <source>
        <dbReference type="EMBL" id="MEQ2173368.1"/>
    </source>
</evidence>
<dbReference type="EMBL" id="JAHRIO010045340">
    <property type="protein sequence ID" value="MEQ2173368.1"/>
    <property type="molecule type" value="Genomic_DNA"/>
</dbReference>
<proteinExistence type="predicted"/>
<sequence>MTTPLNLALSICPFGSLDANWKQEAGVSTEVSKSCHCKYLSGLIRSFLQARPQFPLLRRHQSKHDQKHQSSTFQERFFYCLQQNMQCEKKIYIYICSERKEDWWNDVCKYKALACIQKYPMHAGS</sequence>
<name>A0ABV0NS57_9TELE</name>
<keyword evidence="2" id="KW-1185">Reference proteome</keyword>
<gene>
    <name evidence="1" type="ORF">GOODEAATRI_031451</name>
</gene>
<dbReference type="Proteomes" id="UP001476798">
    <property type="component" value="Unassembled WGS sequence"/>
</dbReference>
<reference evidence="1 2" key="1">
    <citation type="submission" date="2021-06" db="EMBL/GenBank/DDBJ databases">
        <authorList>
            <person name="Palmer J.M."/>
        </authorList>
    </citation>
    <scope>NUCLEOTIDE SEQUENCE [LARGE SCALE GENOMIC DNA]</scope>
    <source>
        <strain evidence="1 2">GA_2019</strain>
        <tissue evidence="1">Muscle</tissue>
    </source>
</reference>
<accession>A0ABV0NS57</accession>
<organism evidence="1 2">
    <name type="scientific">Goodea atripinnis</name>
    <dbReference type="NCBI Taxonomy" id="208336"/>
    <lineage>
        <taxon>Eukaryota</taxon>
        <taxon>Metazoa</taxon>
        <taxon>Chordata</taxon>
        <taxon>Craniata</taxon>
        <taxon>Vertebrata</taxon>
        <taxon>Euteleostomi</taxon>
        <taxon>Actinopterygii</taxon>
        <taxon>Neopterygii</taxon>
        <taxon>Teleostei</taxon>
        <taxon>Neoteleostei</taxon>
        <taxon>Acanthomorphata</taxon>
        <taxon>Ovalentaria</taxon>
        <taxon>Atherinomorphae</taxon>
        <taxon>Cyprinodontiformes</taxon>
        <taxon>Goodeidae</taxon>
        <taxon>Goodea</taxon>
    </lineage>
</organism>
<protein>
    <submittedName>
        <fullName evidence="1">Uncharacterized protein</fullName>
    </submittedName>
</protein>